<dbReference type="GO" id="GO:0034069">
    <property type="term" value="F:aminoglycoside N-acetyltransferase activity"/>
    <property type="evidence" value="ECO:0007669"/>
    <property type="project" value="TreeGrafter"/>
</dbReference>
<dbReference type="InterPro" id="IPR041380">
    <property type="entry name" value="Acetyltransf_17"/>
</dbReference>
<evidence type="ECO:0000313" key="7">
    <source>
        <dbReference type="Proteomes" id="UP000034034"/>
    </source>
</evidence>
<dbReference type="PATRIC" id="fig|408015.6.peg.1616"/>
<dbReference type="InterPro" id="IPR000182">
    <property type="entry name" value="GNAT_dom"/>
</dbReference>
<dbReference type="GO" id="GO:0030649">
    <property type="term" value="P:aminoglycoside antibiotic catabolic process"/>
    <property type="evidence" value="ECO:0007669"/>
    <property type="project" value="TreeGrafter"/>
</dbReference>
<dbReference type="PANTHER" id="PTHR37817:SF1">
    <property type="entry name" value="N-ACETYLTRANSFERASE EIS"/>
    <property type="match status" value="1"/>
</dbReference>
<reference evidence="6" key="1">
    <citation type="submission" date="2019-08" db="EMBL/GenBank/DDBJ databases">
        <title>Complete genome sequence of a mangrove-derived Streptomyces xiamenensis.</title>
        <authorList>
            <person name="Xu J."/>
        </authorList>
    </citation>
    <scope>NUCLEOTIDE SEQUENCE</scope>
    <source>
        <strain evidence="6">318</strain>
    </source>
</reference>
<dbReference type="EMBL" id="CP009922">
    <property type="protein sequence ID" value="AKG42964.1"/>
    <property type="molecule type" value="Genomic_DNA"/>
</dbReference>
<dbReference type="Pfam" id="PF13527">
    <property type="entry name" value="Acetyltransf_9"/>
    <property type="match status" value="1"/>
</dbReference>
<evidence type="ECO:0000259" key="5">
    <source>
        <dbReference type="PROSITE" id="PS51186"/>
    </source>
</evidence>
<keyword evidence="2 4" id="KW-0808">Transferase</keyword>
<protein>
    <recommendedName>
        <fullName evidence="5">N-acetyltransferase domain-containing protein</fullName>
    </recommendedName>
</protein>
<dbReference type="Pfam" id="PF17668">
    <property type="entry name" value="Acetyltransf_17"/>
    <property type="match status" value="1"/>
</dbReference>
<keyword evidence="7" id="KW-1185">Reference proteome</keyword>
<evidence type="ECO:0000256" key="1">
    <source>
        <dbReference type="ARBA" id="ARBA00009213"/>
    </source>
</evidence>
<dbReference type="Gene3D" id="3.30.1050.10">
    <property type="entry name" value="SCP2 sterol-binding domain"/>
    <property type="match status" value="1"/>
</dbReference>
<name>A0A0F7FRT1_9ACTN</name>
<accession>A0A0F7FRT1</accession>
<dbReference type="InterPro" id="IPR025559">
    <property type="entry name" value="Eis_dom"/>
</dbReference>
<feature type="active site" description="Proton acceptor; via carboxylate" evidence="4">
    <location>
        <position position="409"/>
    </location>
</feature>
<dbReference type="NCBIfam" id="NF002367">
    <property type="entry name" value="PRK01346.1-4"/>
    <property type="match status" value="1"/>
</dbReference>
<evidence type="ECO:0000256" key="4">
    <source>
        <dbReference type="HAMAP-Rule" id="MF_01812"/>
    </source>
</evidence>
<feature type="binding site" evidence="4">
    <location>
        <begin position="82"/>
        <end position="84"/>
    </location>
    <ligand>
        <name>acetyl-CoA</name>
        <dbReference type="ChEBI" id="CHEBI:57288"/>
    </ligand>
</feature>
<dbReference type="InterPro" id="IPR022902">
    <property type="entry name" value="NAcTrfase_Eis"/>
</dbReference>
<feature type="active site" description="Proton donor" evidence="4">
    <location>
        <position position="123"/>
    </location>
</feature>
<dbReference type="InterPro" id="IPR016181">
    <property type="entry name" value="Acyl_CoA_acyltransferase"/>
</dbReference>
<dbReference type="CDD" id="cd04301">
    <property type="entry name" value="NAT_SF"/>
    <property type="match status" value="1"/>
</dbReference>
<evidence type="ECO:0000256" key="2">
    <source>
        <dbReference type="ARBA" id="ARBA00022679"/>
    </source>
</evidence>
<dbReference type="KEGG" id="sxi:SXIM_15800"/>
<gene>
    <name evidence="6" type="ORF">SXIM_15800</name>
</gene>
<dbReference type="HAMAP" id="MF_01812">
    <property type="entry name" value="Eis"/>
    <property type="match status" value="1"/>
</dbReference>
<dbReference type="SUPFAM" id="SSF55718">
    <property type="entry name" value="SCP-like"/>
    <property type="match status" value="1"/>
</dbReference>
<dbReference type="InterPro" id="IPR051554">
    <property type="entry name" value="Acetyltransferase_Eis"/>
</dbReference>
<sequence length="409" mass="44373">MTIELRVLAEDEWDVWYRTLNWAFGGAIGSAEEVELWRSLTEVERSIAAWDGDRVVATASTFSFGLSVPGGDVVPAGGLTMVGVAPTYRRRGILRRMMRQQLDDVRAAGEPLAVLTASEPSIYGRFGYGTATWQLSAEIETRDVRLSPPPGIDDVEIRVAEPADVLAECEALYARQLPLRPGRPARLPRWERFPLHVPAHLRAGASPQLCVLAERAGELLGYARYVTAPAWTESGPDGTVIVQDLEAVDPAGYAALLRYLMEIDLMSSVRLANRPVDDPLLHLLSDVRRCALRTRDGMHLRPVEAGAALAARRYATEVDVVLEITDSFCPWNEGRWRLSGGPDGAVCARTADAPDLALSANELGSAYLGGISLTALAGAGRVRELRPNALTAASTAFTSPAAPWLPHNF</sequence>
<dbReference type="Gene3D" id="3.40.630.30">
    <property type="match status" value="2"/>
</dbReference>
<evidence type="ECO:0000313" key="6">
    <source>
        <dbReference type="EMBL" id="AKG42964.1"/>
    </source>
</evidence>
<dbReference type="AlphaFoldDB" id="A0A0F7FRT1"/>
<comment type="subunit">
    <text evidence="4">Homohexamer; trimer of dimers.</text>
</comment>
<dbReference type="RefSeq" id="WP_030725542.1">
    <property type="nucleotide sequence ID" value="NZ_CP009922.3"/>
</dbReference>
<organism evidence="6 7">
    <name type="scientific">Streptomyces xiamenensis</name>
    <dbReference type="NCBI Taxonomy" id="408015"/>
    <lineage>
        <taxon>Bacteria</taxon>
        <taxon>Bacillati</taxon>
        <taxon>Actinomycetota</taxon>
        <taxon>Actinomycetes</taxon>
        <taxon>Kitasatosporales</taxon>
        <taxon>Streptomycetaceae</taxon>
        <taxon>Streptomyces</taxon>
    </lineage>
</organism>
<comment type="similarity">
    <text evidence="1 4">Belongs to the acetyltransferase Eis family.</text>
</comment>
<evidence type="ECO:0000256" key="3">
    <source>
        <dbReference type="ARBA" id="ARBA00023315"/>
    </source>
</evidence>
<feature type="binding site" evidence="4">
    <location>
        <begin position="118"/>
        <end position="119"/>
    </location>
    <ligand>
        <name>acetyl-CoA</name>
        <dbReference type="ChEBI" id="CHEBI:57288"/>
    </ligand>
</feature>
<dbReference type="Pfam" id="PF13530">
    <property type="entry name" value="SCP2_2"/>
    <property type="match status" value="1"/>
</dbReference>
<proteinExistence type="inferred from homology"/>
<feature type="domain" description="N-acetyltransferase" evidence="5">
    <location>
        <begin position="3"/>
        <end position="151"/>
    </location>
</feature>
<dbReference type="InterPro" id="IPR036527">
    <property type="entry name" value="SCP2_sterol-bd_dom_sf"/>
</dbReference>
<dbReference type="STRING" id="408015.SXIM_15800"/>
<feature type="binding site" evidence="4">
    <location>
        <begin position="90"/>
        <end position="95"/>
    </location>
    <ligand>
        <name>acetyl-CoA</name>
        <dbReference type="ChEBI" id="CHEBI:57288"/>
    </ligand>
</feature>
<dbReference type="SUPFAM" id="SSF55729">
    <property type="entry name" value="Acyl-CoA N-acyltransferases (Nat)"/>
    <property type="match status" value="1"/>
</dbReference>
<dbReference type="Proteomes" id="UP000034034">
    <property type="component" value="Chromosome"/>
</dbReference>
<keyword evidence="3 4" id="KW-0012">Acyltransferase</keyword>
<dbReference type="PROSITE" id="PS51186">
    <property type="entry name" value="GNAT"/>
    <property type="match status" value="1"/>
</dbReference>
<dbReference type="PANTHER" id="PTHR37817">
    <property type="entry name" value="N-ACETYLTRANSFERASE EIS"/>
    <property type="match status" value="1"/>
</dbReference>
<dbReference type="HOGENOM" id="CLU_050659_0_0_11"/>